<gene>
    <name evidence="4" type="primary">rlpA</name>
    <name evidence="8" type="ORF">C725_0479</name>
</gene>
<keyword evidence="1 6" id="KW-0732">Signal</keyword>
<dbReference type="AlphaFoldDB" id="M2TDG2"/>
<feature type="chain" id="PRO_5009992257" description="Endolytic peptidoglycan transglycosylase RlpA" evidence="6">
    <location>
        <begin position="22"/>
        <end position="251"/>
    </location>
</feature>
<comment type="similarity">
    <text evidence="4 5">Belongs to the RlpA family.</text>
</comment>
<dbReference type="InterPro" id="IPR007730">
    <property type="entry name" value="SPOR-like_dom"/>
</dbReference>
<dbReference type="PANTHER" id="PTHR34183">
    <property type="entry name" value="ENDOLYTIC PEPTIDOGLYCAN TRANSGLYCOSYLASE RLPA"/>
    <property type="match status" value="1"/>
</dbReference>
<evidence type="ECO:0000313" key="8">
    <source>
        <dbReference type="EMBL" id="EMD84549.1"/>
    </source>
</evidence>
<dbReference type="Pfam" id="PF05036">
    <property type="entry name" value="SPOR"/>
    <property type="match status" value="1"/>
</dbReference>
<dbReference type="InterPro" id="IPR034718">
    <property type="entry name" value="RlpA"/>
</dbReference>
<dbReference type="CDD" id="cd22268">
    <property type="entry name" value="DPBB_RlpA-like"/>
    <property type="match status" value="1"/>
</dbReference>
<organism evidence="8 9">
    <name type="scientific">Pacificimonas flava</name>
    <dbReference type="NCBI Taxonomy" id="1234595"/>
    <lineage>
        <taxon>Bacteria</taxon>
        <taxon>Pseudomonadati</taxon>
        <taxon>Pseudomonadota</taxon>
        <taxon>Alphaproteobacteria</taxon>
        <taxon>Sphingomonadales</taxon>
        <taxon>Sphingosinicellaceae</taxon>
        <taxon>Pacificimonas</taxon>
    </lineage>
</organism>
<comment type="subcellular location">
    <subcellularLocation>
        <location evidence="4">Cell membrane</location>
        <topology evidence="4">Lipid-anchor</topology>
    </subcellularLocation>
</comment>
<dbReference type="NCBIfam" id="TIGR00413">
    <property type="entry name" value="rlpA"/>
    <property type="match status" value="1"/>
</dbReference>
<evidence type="ECO:0000313" key="9">
    <source>
        <dbReference type="Proteomes" id="UP000011717"/>
    </source>
</evidence>
<dbReference type="GO" id="GO:0000270">
    <property type="term" value="P:peptidoglycan metabolic process"/>
    <property type="evidence" value="ECO:0007669"/>
    <property type="project" value="UniProtKB-UniRule"/>
</dbReference>
<keyword evidence="3 4" id="KW-0961">Cell wall biogenesis/degradation</keyword>
<keyword evidence="4 8" id="KW-0449">Lipoprotein</keyword>
<dbReference type="EC" id="4.2.2.-" evidence="4"/>
<evidence type="ECO:0000259" key="7">
    <source>
        <dbReference type="PROSITE" id="PS51724"/>
    </source>
</evidence>
<keyword evidence="9" id="KW-1185">Reference proteome</keyword>
<dbReference type="Pfam" id="PF03330">
    <property type="entry name" value="DPBB_1"/>
    <property type="match status" value="1"/>
</dbReference>
<keyword evidence="4" id="KW-0564">Palmitate</keyword>
<feature type="domain" description="SPOR" evidence="7">
    <location>
        <begin position="173"/>
        <end position="248"/>
    </location>
</feature>
<dbReference type="EMBL" id="AMRV01000001">
    <property type="protein sequence ID" value="EMD84549.1"/>
    <property type="molecule type" value="Genomic_DNA"/>
</dbReference>
<accession>M2TDG2</accession>
<dbReference type="InterPro" id="IPR036908">
    <property type="entry name" value="RlpA-like_sf"/>
</dbReference>
<dbReference type="InterPro" id="IPR012997">
    <property type="entry name" value="RplA"/>
</dbReference>
<dbReference type="Gene3D" id="2.40.40.10">
    <property type="entry name" value="RlpA-like domain"/>
    <property type="match status" value="1"/>
</dbReference>
<dbReference type="PROSITE" id="PS51724">
    <property type="entry name" value="SPOR"/>
    <property type="match status" value="1"/>
</dbReference>
<dbReference type="GO" id="GO:0005886">
    <property type="term" value="C:plasma membrane"/>
    <property type="evidence" value="ECO:0007669"/>
    <property type="project" value="UniProtKB-SubCell"/>
</dbReference>
<evidence type="ECO:0000256" key="4">
    <source>
        <dbReference type="HAMAP-Rule" id="MF_02071"/>
    </source>
</evidence>
<dbReference type="InterPro" id="IPR036680">
    <property type="entry name" value="SPOR-like_sf"/>
</dbReference>
<evidence type="ECO:0000256" key="5">
    <source>
        <dbReference type="RuleBase" id="RU003495"/>
    </source>
</evidence>
<protein>
    <recommendedName>
        <fullName evidence="4">Endolytic peptidoglycan transglycosylase RlpA</fullName>
        <ecNumber evidence="4">4.2.2.-</ecNumber>
    </recommendedName>
</protein>
<dbReference type="GO" id="GO:0008932">
    <property type="term" value="F:lytic endotransglycosylase activity"/>
    <property type="evidence" value="ECO:0007669"/>
    <property type="project" value="UniProtKB-UniRule"/>
</dbReference>
<evidence type="ECO:0000256" key="3">
    <source>
        <dbReference type="ARBA" id="ARBA00023316"/>
    </source>
</evidence>
<dbReference type="RefSeq" id="WP_008599929.1">
    <property type="nucleotide sequence ID" value="NZ_AMRV01000001.1"/>
</dbReference>
<dbReference type="HAMAP" id="MF_02071">
    <property type="entry name" value="RlpA"/>
    <property type="match status" value="1"/>
</dbReference>
<dbReference type="Proteomes" id="UP000011717">
    <property type="component" value="Unassembled WGS sequence"/>
</dbReference>
<dbReference type="PANTHER" id="PTHR34183:SF1">
    <property type="entry name" value="ENDOLYTIC PEPTIDOGLYCAN TRANSGLYCOSYLASE RLPA"/>
    <property type="match status" value="1"/>
</dbReference>
<sequence length="251" mass="27004">MRAPLIMLVLPLALIALSACGGGGGRGLDTSVSGPVKVGNPYKVRGRWYYPKDDRDYRETGMASWYGPNFKGRPTANGERFDPSGLSAAHKTLPLPSFVRVENLNNGREVTVRVNDRGPFAENRIIDLSRRAAQLLDMEGAGLARVRVTRVYPSDEEKRALAALAPEPPQRVEGGAGDLYVQVAALSEAARARAMAAGLGRFGPAAVYEIPGGIQRVRLGPFLTMAEAETVLANVRRAGYTEARVVRDATS</sequence>
<proteinExistence type="inferred from homology"/>
<keyword evidence="4" id="KW-1003">Cell membrane</keyword>
<comment type="caution">
    <text evidence="8">The sequence shown here is derived from an EMBL/GenBank/DDBJ whole genome shotgun (WGS) entry which is preliminary data.</text>
</comment>
<dbReference type="Gene3D" id="3.30.70.1070">
    <property type="entry name" value="Sporulation related repeat"/>
    <property type="match status" value="1"/>
</dbReference>
<comment type="function">
    <text evidence="4">Lytic transglycosylase with a strong preference for naked glycan strands that lack stem peptides.</text>
</comment>
<reference evidence="8 9" key="1">
    <citation type="journal article" date="2013" name="Genome Announc.">
        <title>Draft Genome Sequence of Strain JLT2015T, Belonging to the Family Sphingomonadaceae of the Alphaproteobacteria.</title>
        <authorList>
            <person name="Tang K."/>
            <person name="Liu K."/>
            <person name="Li S."/>
            <person name="Jiao N."/>
        </authorList>
    </citation>
    <scope>NUCLEOTIDE SEQUENCE [LARGE SCALE GENOMIC DNA]</scope>
    <source>
        <strain evidence="8 9">JLT2015</strain>
    </source>
</reference>
<feature type="signal peptide" evidence="6">
    <location>
        <begin position="1"/>
        <end position="21"/>
    </location>
</feature>
<dbReference type="PROSITE" id="PS51257">
    <property type="entry name" value="PROKAR_LIPOPROTEIN"/>
    <property type="match status" value="1"/>
</dbReference>
<evidence type="ECO:0000256" key="1">
    <source>
        <dbReference type="ARBA" id="ARBA00022729"/>
    </source>
</evidence>
<dbReference type="SUPFAM" id="SSF50685">
    <property type="entry name" value="Barwin-like endoglucanases"/>
    <property type="match status" value="1"/>
</dbReference>
<keyword evidence="2 4" id="KW-0456">Lyase</keyword>
<dbReference type="GO" id="GO:0042834">
    <property type="term" value="F:peptidoglycan binding"/>
    <property type="evidence" value="ECO:0007669"/>
    <property type="project" value="InterPro"/>
</dbReference>
<name>M2TDG2_9SPHN</name>
<dbReference type="GO" id="GO:0071555">
    <property type="term" value="P:cell wall organization"/>
    <property type="evidence" value="ECO:0007669"/>
    <property type="project" value="UniProtKB-KW"/>
</dbReference>
<dbReference type="PATRIC" id="fig|1234595.3.peg.478"/>
<dbReference type="OrthoDB" id="9779128at2"/>
<evidence type="ECO:0000256" key="6">
    <source>
        <dbReference type="SAM" id="SignalP"/>
    </source>
</evidence>
<dbReference type="SUPFAM" id="SSF110997">
    <property type="entry name" value="Sporulation related repeat"/>
    <property type="match status" value="1"/>
</dbReference>
<keyword evidence="4" id="KW-0472">Membrane</keyword>
<dbReference type="InterPro" id="IPR009009">
    <property type="entry name" value="RlpA-like_DPBB"/>
</dbReference>
<evidence type="ECO:0000256" key="2">
    <source>
        <dbReference type="ARBA" id="ARBA00023239"/>
    </source>
</evidence>